<sequence length="901" mass="101967">MASKAHVDNTVNERRLRPIYDWLDHGNNKKALQEAEKVLKKQPSNQCARVLKALALLRLGKEDNCQMIMEEVRAEVPCDDSTLQAMSICYREIHKPDKISELYEAAVKADPTNEELLTHLFMSYVRLCDFKKQQQTAVALYKLKPRNPYYFWAVMSVVMQAMQADERLAKAVVLPLAERMVLKMVNEGRIEAEQEVHLYLMVLELQGKEEAIMEVLTGPLAFRLSSLPQRRATLMLQLHRYSEAASTFKELMHEDIDNWTYYRDYLAAALKSETPQKCLDLLNEIIATKGEKARAPRLARFELLKHARLLKIELNSLDSTQLMHQYFTQFGEKGCVVGDLKLYLHLLKPDERLHLIKKLEQDVAVGADDYPTTIGQMQRHIHLEQLRRICGLHHSPTTSIEERISLADRLCDLHKKGNALCPASDRLPTDFCPADAYGLLATHLFHQLWVETQEALYLYRAMALLEQSLVSSPSNFHTKILLVRIYLEAGLVGAANHIFALLDVKHIQLDSLGHLHAPLLAPLGHLSQASSTLDHAAKFFVTNYKDSADHLTFAYKYGSFVKIQEFVELRKRLDNSLHFAMTTVDKMLLELSWCDSPNILSVMLTSMRIQPHEDSIRWNLIRDNRDLEVVVGWEPLDSYEKDPRFREETVSCMLVLLSARNLLLRIVAAAAETESSPLLAQLGTELEKLQQERIPEVLGHLQDRGSSAQSILVPLDAIERLKEAHESEQLKIIARLAKCLSRSSSPDSQCLQDLDATPGLRTLPMPCQQTPASYKRFLMRAVTCGETLALIGAVCCGYTTSQTPSSNKKNNKKSGKKIKSPQPDQLTDGWKDIGNLLVERASVLDSVLSMLEKVQLQTGLDSEEAVTATVVQRSQESIAQSSREIKSRVQLTIKLLNSLNS</sequence>
<name>A0A6J0C7K3_NEOLC</name>
<dbReference type="PANTHER" id="PTHR22767:SF3">
    <property type="entry name" value="N-ALPHA-ACETYLTRANSFERASE 25, NATB AUXILIARY SUBUNIT"/>
    <property type="match status" value="1"/>
</dbReference>
<comment type="similarity">
    <text evidence="1">Belongs to the MDM20/NAA25 family.</text>
</comment>
<keyword evidence="5" id="KW-1185">Reference proteome</keyword>
<dbReference type="RefSeq" id="XP_015522324.1">
    <property type="nucleotide sequence ID" value="XM_015666838.2"/>
</dbReference>
<evidence type="ECO:0000313" key="5">
    <source>
        <dbReference type="Proteomes" id="UP000829291"/>
    </source>
</evidence>
<dbReference type="Pfam" id="PF09797">
    <property type="entry name" value="NatB_MDM20"/>
    <property type="match status" value="1"/>
</dbReference>
<feature type="compositionally biased region" description="Basic residues" evidence="4">
    <location>
        <begin position="809"/>
        <end position="819"/>
    </location>
</feature>
<dbReference type="OrthoDB" id="1874341at2759"/>
<dbReference type="InterPro" id="IPR019183">
    <property type="entry name" value="NAA25_NatB_aux_su"/>
</dbReference>
<evidence type="ECO:0000256" key="2">
    <source>
        <dbReference type="ARBA" id="ARBA00022803"/>
    </source>
</evidence>
<evidence type="ECO:0000256" key="3">
    <source>
        <dbReference type="ARBA" id="ARBA00029872"/>
    </source>
</evidence>
<evidence type="ECO:0000256" key="4">
    <source>
        <dbReference type="SAM" id="MobiDB-lite"/>
    </source>
</evidence>
<evidence type="ECO:0000256" key="1">
    <source>
        <dbReference type="ARBA" id="ARBA00006298"/>
    </source>
</evidence>
<protein>
    <recommendedName>
        <fullName evidence="3">N-terminal acetyltransferase B complex subunit MDM20 homolog</fullName>
    </recommendedName>
</protein>
<organism evidence="6">
    <name type="scientific">Neodiprion lecontei</name>
    <name type="common">Redheaded pine sawfly</name>
    <dbReference type="NCBI Taxonomy" id="441921"/>
    <lineage>
        <taxon>Eukaryota</taxon>
        <taxon>Metazoa</taxon>
        <taxon>Ecdysozoa</taxon>
        <taxon>Arthropoda</taxon>
        <taxon>Hexapoda</taxon>
        <taxon>Insecta</taxon>
        <taxon>Pterygota</taxon>
        <taxon>Neoptera</taxon>
        <taxon>Endopterygota</taxon>
        <taxon>Hymenoptera</taxon>
        <taxon>Tenthredinoidea</taxon>
        <taxon>Diprionidae</taxon>
        <taxon>Diprioninae</taxon>
        <taxon>Neodiprion</taxon>
    </lineage>
</organism>
<dbReference type="InParanoid" id="A0A6J0C7K3"/>
<accession>A0A6J0C7K3</accession>
<feature type="region of interest" description="Disordered" evidence="4">
    <location>
        <begin position="801"/>
        <end position="826"/>
    </location>
</feature>
<dbReference type="PANTHER" id="PTHR22767">
    <property type="entry name" value="N-TERMINAL ACETYLTRANSFERASE-RELATED"/>
    <property type="match status" value="1"/>
</dbReference>
<dbReference type="FunCoup" id="A0A6J0C7K3">
    <property type="interactions" value="2106"/>
</dbReference>
<dbReference type="AlphaFoldDB" id="A0A6J0C7K3"/>
<dbReference type="InterPro" id="IPR011990">
    <property type="entry name" value="TPR-like_helical_dom_sf"/>
</dbReference>
<dbReference type="SUPFAM" id="SSF48452">
    <property type="entry name" value="TPR-like"/>
    <property type="match status" value="1"/>
</dbReference>
<keyword evidence="2" id="KW-0802">TPR repeat</keyword>
<reference evidence="6" key="1">
    <citation type="submission" date="2025-08" db="UniProtKB">
        <authorList>
            <consortium name="RefSeq"/>
        </authorList>
    </citation>
    <scope>IDENTIFICATION</scope>
    <source>
        <tissue evidence="6">Thorax and Abdomen</tissue>
    </source>
</reference>
<dbReference type="GeneID" id="107226135"/>
<dbReference type="Proteomes" id="UP000829291">
    <property type="component" value="Chromosome 3"/>
</dbReference>
<dbReference type="CTD" id="42389"/>
<evidence type="ECO:0000313" key="6">
    <source>
        <dbReference type="RefSeq" id="XP_015522324.1"/>
    </source>
</evidence>
<dbReference type="Gene3D" id="1.25.40.1040">
    <property type="match status" value="1"/>
</dbReference>
<dbReference type="GO" id="GO:0031416">
    <property type="term" value="C:NatB complex"/>
    <property type="evidence" value="ECO:0007669"/>
    <property type="project" value="TreeGrafter"/>
</dbReference>
<proteinExistence type="inferred from homology"/>
<dbReference type="KEGG" id="nlo:107226135"/>
<gene>
    <name evidence="6" type="primary">LOC107226135</name>
</gene>